<feature type="transmembrane region" description="Helical" evidence="1">
    <location>
        <begin position="292"/>
        <end position="314"/>
    </location>
</feature>
<feature type="transmembrane region" description="Helical" evidence="1">
    <location>
        <begin position="45"/>
        <end position="72"/>
    </location>
</feature>
<feature type="transmembrane region" description="Helical" evidence="1">
    <location>
        <begin position="110"/>
        <end position="133"/>
    </location>
</feature>
<feature type="transmembrane region" description="Helical" evidence="1">
    <location>
        <begin position="153"/>
        <end position="174"/>
    </location>
</feature>
<sequence>MIFGISWTSIFQTISQITAAGAAITALSLLLFALIYNLREQVVRAFILILLCVVVFYTAETIASVSTQAVIIEISLKIKWVGIVFLPASYLYFSNALLTLTGRPSRGRRLWLVRAVFIFSLGLCLLIPLNILVGPLDITGQPTPHLERTLYTGFFALYYVGVMVIAGSILYRAFQRTVTKTSRRRMIYLLLGATVAAVGIFPYSLFGSGLFSQFPILFWIIVSIANLLVGGFLVIISYSVAFFGVSWPDRLVKGRLFKWFLRGPLTASIVLASTTIIRRFGMLWDDPYNPFVPIFMVGLILIMEYSITLLAPFWERLLFYGSDRREIMQIQSLEDHMLTRSDLKQFLEIVTATICDLLQVKSAFISMMDGGGLMMLTVAGDQSAFNEIESSDEVLALTLENGTETNKGFLRWSGHLLIPLVYDDQQNGKLLLGLCGFPWENDREMDAEHIQSINLLTTRISIALRDWKLQQQVIDSLESLHPQVALIQQLRAASSYNKTSVLLDEVQLPEEDFIEWVKGALTHYWGGPKLTESPLLSLQIVQSAIDDYDGSPINALRGILKTAIDNIKPEGERRFTAEWILYNILELKFLEGRKVREVANRLAMSEADLYRKQRIALEAVSKTIVSMELSEREKEQT</sequence>
<keyword evidence="1" id="KW-0472">Membrane</keyword>
<organism evidence="2 3">
    <name type="scientific">Candidatus Brevifilum fermentans</name>
    <dbReference type="NCBI Taxonomy" id="1986204"/>
    <lineage>
        <taxon>Bacteria</taxon>
        <taxon>Bacillati</taxon>
        <taxon>Chloroflexota</taxon>
        <taxon>Anaerolineae</taxon>
        <taxon>Anaerolineales</taxon>
        <taxon>Anaerolineaceae</taxon>
        <taxon>Candidatus Brevifilum</taxon>
    </lineage>
</organism>
<reference evidence="3" key="1">
    <citation type="submission" date="2017-05" db="EMBL/GenBank/DDBJ databases">
        <authorList>
            <person name="Kirkegaard R."/>
            <person name="Mcilroy J S."/>
        </authorList>
    </citation>
    <scope>NUCLEOTIDE SEQUENCE [LARGE SCALE GENOMIC DNA]</scope>
</reference>
<feature type="transmembrane region" description="Helical" evidence="1">
    <location>
        <begin position="186"/>
        <end position="204"/>
    </location>
</feature>
<keyword evidence="1" id="KW-0812">Transmembrane</keyword>
<name>A0A1Y6K4Q2_9CHLR</name>
<feature type="transmembrane region" description="Helical" evidence="1">
    <location>
        <begin position="259"/>
        <end position="280"/>
    </location>
</feature>
<keyword evidence="1" id="KW-1133">Transmembrane helix</keyword>
<keyword evidence="3" id="KW-1185">Reference proteome</keyword>
<evidence type="ECO:0000313" key="3">
    <source>
        <dbReference type="Proteomes" id="UP000195514"/>
    </source>
</evidence>
<dbReference type="RefSeq" id="WP_087862425.1">
    <property type="nucleotide sequence ID" value="NZ_LT859958.1"/>
</dbReference>
<evidence type="ECO:0000313" key="2">
    <source>
        <dbReference type="EMBL" id="SMX54594.1"/>
    </source>
</evidence>
<dbReference type="OrthoDB" id="144042at2"/>
<dbReference type="AlphaFoldDB" id="A0A1Y6K4Q2"/>
<dbReference type="SUPFAM" id="SSF55781">
    <property type="entry name" value="GAF domain-like"/>
    <property type="match status" value="1"/>
</dbReference>
<proteinExistence type="predicted"/>
<accession>A0A1Y6K4Q2</accession>
<feature type="transmembrane region" description="Helical" evidence="1">
    <location>
        <begin position="17"/>
        <end position="38"/>
    </location>
</feature>
<dbReference type="KEGG" id="abat:CFX1CAM_1529"/>
<evidence type="ECO:0000256" key="1">
    <source>
        <dbReference type="SAM" id="Phobius"/>
    </source>
</evidence>
<protein>
    <recommendedName>
        <fullName evidence="4">Histidine kinase N-terminal 7TM region domain-containing protein</fullName>
    </recommendedName>
</protein>
<dbReference type="Proteomes" id="UP000195514">
    <property type="component" value="Chromosome I"/>
</dbReference>
<evidence type="ECO:0008006" key="4">
    <source>
        <dbReference type="Google" id="ProtNLM"/>
    </source>
</evidence>
<gene>
    <name evidence="2" type="ORF">CFX1CAM_1529</name>
</gene>
<dbReference type="EMBL" id="LT859958">
    <property type="protein sequence ID" value="SMX54594.1"/>
    <property type="molecule type" value="Genomic_DNA"/>
</dbReference>
<feature type="transmembrane region" description="Helical" evidence="1">
    <location>
        <begin position="78"/>
        <end position="98"/>
    </location>
</feature>
<feature type="transmembrane region" description="Helical" evidence="1">
    <location>
        <begin position="216"/>
        <end position="247"/>
    </location>
</feature>